<dbReference type="Gene3D" id="3.55.50.10">
    <property type="entry name" value="Baseplate protein-like domains"/>
    <property type="match status" value="1"/>
</dbReference>
<dbReference type="PIRSF" id="PIRSF004440">
    <property type="entry name" value="GpP"/>
    <property type="match status" value="1"/>
</dbReference>
<evidence type="ECO:0000259" key="3">
    <source>
        <dbReference type="Pfam" id="PF22255"/>
    </source>
</evidence>
<dbReference type="Pfam" id="PF21683">
    <property type="entry name" value="GpP-like_1st"/>
    <property type="match status" value="1"/>
</dbReference>
<feature type="domain" description="Baseplate hub protein gp44/GpP-like second" evidence="3">
    <location>
        <begin position="92"/>
        <end position="174"/>
    </location>
</feature>
<sequence length="361" mass="39639">MMDDLTLITNGRRVSGWTSINIVRGIERFPSGFQIGMTERFPGEFGRLLVYPGDPVQVLLGDDVVVTGYVDDFSPTLNATTHSVSVSGRGKCQDLVDCSHFYNGCQMSNITPLAMAIKLATPYGIDVVSDVGAGESVLVWQLPWGETPYNILEPVARNSQMLIYENPDGSLRLSQAMRPAAGRRYPVVAEGVNIESITMRWSMSQRFSQYIGRSLPMDTMSDMGKGPDVVAIVEDPGVPRLRVRSIIAETGDTSDYKITQARVNWEAVRRAGRSMQATVTVDSWRDDAGNLWQPNTLVTLTAPTVHVPRVNWLISDVTYRRDETGTHADLVLMPPEAFAVQPVNLFPTMRDVIAGAAKGGS</sequence>
<dbReference type="InterPro" id="IPR049354">
    <property type="entry name" value="GpP-like_N"/>
</dbReference>
<comment type="caution">
    <text evidence="4">The sequence shown here is derived from an EMBL/GenBank/DDBJ whole genome shotgun (WGS) entry which is preliminary data.</text>
</comment>
<dbReference type="Gene3D" id="3.30.1920.10">
    <property type="entry name" value="Baseplate protein-like domains - 2 layer sandwich fold"/>
    <property type="match status" value="1"/>
</dbReference>
<gene>
    <name evidence="4" type="ORF">BUE93_21515</name>
</gene>
<accession>A0A2S9WYS8</accession>
<dbReference type="EMBL" id="MTBD01000097">
    <property type="protein sequence ID" value="PRP68620.1"/>
    <property type="molecule type" value="Genomic_DNA"/>
</dbReference>
<dbReference type="Proteomes" id="UP000239469">
    <property type="component" value="Unassembled WGS sequence"/>
</dbReference>
<dbReference type="Pfam" id="PF22255">
    <property type="entry name" value="Gp44-like_2nd"/>
    <property type="match status" value="1"/>
</dbReference>
<dbReference type="Gene3D" id="2.30.300.10">
    <property type="entry name" value="Baseplate protein-like domain - beta roll fold"/>
    <property type="match status" value="1"/>
</dbReference>
<evidence type="ECO:0000313" key="4">
    <source>
        <dbReference type="EMBL" id="PRP68620.1"/>
    </source>
</evidence>
<dbReference type="AlphaFoldDB" id="A0A2S9WYS8"/>
<feature type="domain" description="Baseplate hub protein gp44/GpP-like C-terminal" evidence="2">
    <location>
        <begin position="257"/>
        <end position="339"/>
    </location>
</feature>
<dbReference type="InterPro" id="IPR023399">
    <property type="entry name" value="Baseplate-like_2-layer_sand"/>
</dbReference>
<evidence type="ECO:0000259" key="1">
    <source>
        <dbReference type="Pfam" id="PF21683"/>
    </source>
</evidence>
<dbReference type="InterPro" id="IPR026276">
    <property type="entry name" value="Baseplate_GpP"/>
</dbReference>
<feature type="domain" description="Baseplate hub protein gp44-like N-terminal" evidence="1">
    <location>
        <begin position="5"/>
        <end position="89"/>
    </location>
</feature>
<name>A0A2S9WYS8_9NEIS</name>
<evidence type="ECO:0000313" key="5">
    <source>
        <dbReference type="Proteomes" id="UP000239469"/>
    </source>
</evidence>
<dbReference type="InterPro" id="IPR053982">
    <property type="entry name" value="Gp44/GpP-like_C"/>
</dbReference>
<dbReference type="InterPro" id="IPR053981">
    <property type="entry name" value="Gp44/GpP-like_2nd"/>
</dbReference>
<evidence type="ECO:0000259" key="2">
    <source>
        <dbReference type="Pfam" id="PF21929"/>
    </source>
</evidence>
<dbReference type="Pfam" id="PF21929">
    <property type="entry name" value="GpP_4th"/>
    <property type="match status" value="1"/>
</dbReference>
<proteinExistence type="predicted"/>
<protein>
    <recommendedName>
        <fullName evidence="6">Phage tail protein</fullName>
    </recommendedName>
</protein>
<dbReference type="SUPFAM" id="SSF69279">
    <property type="entry name" value="Phage tail proteins"/>
    <property type="match status" value="2"/>
</dbReference>
<reference evidence="4 5" key="1">
    <citation type="submission" date="2017-01" db="EMBL/GenBank/DDBJ databases">
        <title>New insights into the genetic diversity of Chromobacterium isolated from tropical freshwater lake.</title>
        <authorList>
            <person name="Santos A.B."/>
            <person name="Nascimento A.M."/>
            <person name="Da Silva P.C."/>
        </authorList>
    </citation>
    <scope>NUCLEOTIDE SEQUENCE [LARGE SCALE GENOMIC DNA]</scope>
    <source>
        <strain evidence="4 5">56AF</strain>
    </source>
</reference>
<evidence type="ECO:0008006" key="6">
    <source>
        <dbReference type="Google" id="ProtNLM"/>
    </source>
</evidence>
<organism evidence="4 5">
    <name type="scientific">Chromobacterium amazonense</name>
    <dbReference type="NCBI Taxonomy" id="1382803"/>
    <lineage>
        <taxon>Bacteria</taxon>
        <taxon>Pseudomonadati</taxon>
        <taxon>Pseudomonadota</taxon>
        <taxon>Betaproteobacteria</taxon>
        <taxon>Neisseriales</taxon>
        <taxon>Chromobacteriaceae</taxon>
        <taxon>Chromobacterium</taxon>
    </lineage>
</organism>